<keyword evidence="7" id="KW-0482">Metalloprotease</keyword>
<feature type="domain" description="Peptidase metallopeptidase" evidence="14">
    <location>
        <begin position="203"/>
        <end position="370"/>
    </location>
</feature>
<feature type="binding site" evidence="11">
    <location>
        <position position="302"/>
    </location>
    <ligand>
        <name>Ca(2+)</name>
        <dbReference type="ChEBI" id="CHEBI:29108"/>
        <label>1</label>
    </ligand>
</feature>
<dbReference type="InterPro" id="IPR036365">
    <property type="entry name" value="PGBD-like_sf"/>
</dbReference>
<dbReference type="EMBL" id="JAMRDG010000002">
    <property type="protein sequence ID" value="KAJ3689867.1"/>
    <property type="molecule type" value="Genomic_DNA"/>
</dbReference>
<keyword evidence="6 11" id="KW-0862">Zinc</keyword>
<gene>
    <name evidence="15" type="ORF">LUZ61_019031</name>
</gene>
<evidence type="ECO:0000259" key="14">
    <source>
        <dbReference type="SMART" id="SM00235"/>
    </source>
</evidence>
<evidence type="ECO:0000256" key="7">
    <source>
        <dbReference type="ARBA" id="ARBA00023049"/>
    </source>
</evidence>
<dbReference type="GO" id="GO:0004222">
    <property type="term" value="F:metalloendopeptidase activity"/>
    <property type="evidence" value="ECO:0007669"/>
    <property type="project" value="InterPro"/>
</dbReference>
<dbReference type="InterPro" id="IPR001818">
    <property type="entry name" value="Pept_M10_metallopeptidase"/>
</dbReference>
<evidence type="ECO:0000256" key="4">
    <source>
        <dbReference type="ARBA" id="ARBA00022729"/>
    </source>
</evidence>
<dbReference type="InterPro" id="IPR006026">
    <property type="entry name" value="Peptidase_Metallo"/>
</dbReference>
<dbReference type="Gene3D" id="3.40.390.10">
    <property type="entry name" value="Collagenase (Catalytic Domain)"/>
    <property type="match status" value="1"/>
</dbReference>
<feature type="binding site" evidence="11">
    <location>
        <position position="299"/>
    </location>
    <ligand>
        <name>Ca(2+)</name>
        <dbReference type="ChEBI" id="CHEBI:29108"/>
        <label>3</label>
    </ligand>
</feature>
<dbReference type="CDD" id="cd04278">
    <property type="entry name" value="ZnMc_MMP"/>
    <property type="match status" value="1"/>
</dbReference>
<feature type="transmembrane region" description="Helical" evidence="13">
    <location>
        <begin position="393"/>
        <end position="415"/>
    </location>
</feature>
<evidence type="ECO:0000256" key="13">
    <source>
        <dbReference type="SAM" id="Phobius"/>
    </source>
</evidence>
<dbReference type="FunFam" id="3.40.390.10:FF:000018">
    <property type="entry name" value="Metalloendoproteinase 1"/>
    <property type="match status" value="1"/>
</dbReference>
<dbReference type="InterPro" id="IPR033739">
    <property type="entry name" value="M10A_MMP"/>
</dbReference>
<evidence type="ECO:0000313" key="15">
    <source>
        <dbReference type="EMBL" id="KAJ3689867.1"/>
    </source>
</evidence>
<evidence type="ECO:0000256" key="10">
    <source>
        <dbReference type="PIRSR" id="PIRSR621190-1"/>
    </source>
</evidence>
<keyword evidence="16" id="KW-1185">Reference proteome</keyword>
<keyword evidence="13" id="KW-0812">Transmembrane</keyword>
<dbReference type="SMART" id="SM00235">
    <property type="entry name" value="ZnMc"/>
    <property type="match status" value="1"/>
</dbReference>
<dbReference type="SUPFAM" id="SSF55486">
    <property type="entry name" value="Metalloproteases ('zincins'), catalytic domain"/>
    <property type="match status" value="1"/>
</dbReference>
<evidence type="ECO:0000256" key="2">
    <source>
        <dbReference type="ARBA" id="ARBA00022670"/>
    </source>
</evidence>
<comment type="caution">
    <text evidence="15">The sequence shown here is derived from an EMBL/GenBank/DDBJ whole genome shotgun (WGS) entry which is preliminary data.</text>
</comment>
<dbReference type="Proteomes" id="UP001210211">
    <property type="component" value="Unassembled WGS sequence"/>
</dbReference>
<evidence type="ECO:0000256" key="8">
    <source>
        <dbReference type="ARBA" id="ARBA00023145"/>
    </source>
</evidence>
<feature type="binding site" evidence="11">
    <location>
        <position position="287"/>
    </location>
    <ligand>
        <name>Zn(2+)</name>
        <dbReference type="ChEBI" id="CHEBI:29105"/>
        <label>1</label>
    </ligand>
</feature>
<feature type="binding site" evidence="11">
    <location>
        <position position="302"/>
    </location>
    <ligand>
        <name>Ca(2+)</name>
        <dbReference type="ChEBI" id="CHEBI:29108"/>
        <label>3</label>
    </ligand>
</feature>
<reference evidence="15 16" key="1">
    <citation type="journal article" date="2022" name="Cell">
        <title>Repeat-based holocentromeres influence genome architecture and karyotype evolution.</title>
        <authorList>
            <person name="Hofstatter P.G."/>
            <person name="Thangavel G."/>
            <person name="Lux T."/>
            <person name="Neumann P."/>
            <person name="Vondrak T."/>
            <person name="Novak P."/>
            <person name="Zhang M."/>
            <person name="Costa L."/>
            <person name="Castellani M."/>
            <person name="Scott A."/>
            <person name="Toegelov H."/>
            <person name="Fuchs J."/>
            <person name="Mata-Sucre Y."/>
            <person name="Dias Y."/>
            <person name="Vanzela A.L.L."/>
            <person name="Huettel B."/>
            <person name="Almeida C.C.S."/>
            <person name="Simkova H."/>
            <person name="Souza G."/>
            <person name="Pedrosa-Harand A."/>
            <person name="Macas J."/>
            <person name="Mayer K.F.X."/>
            <person name="Houben A."/>
            <person name="Marques A."/>
        </authorList>
    </citation>
    <scope>NUCLEOTIDE SEQUENCE [LARGE SCALE GENOMIC DNA]</scope>
    <source>
        <strain evidence="15">RhyTen1mFocal</strain>
    </source>
</reference>
<dbReference type="PRINTS" id="PR00138">
    <property type="entry name" value="MATRIXIN"/>
</dbReference>
<dbReference type="GO" id="GO:0030574">
    <property type="term" value="P:collagen catabolic process"/>
    <property type="evidence" value="ECO:0007669"/>
    <property type="project" value="TreeGrafter"/>
</dbReference>
<feature type="binding site" evidence="11">
    <location>
        <position position="325"/>
    </location>
    <ligand>
        <name>Zn(2+)</name>
        <dbReference type="ChEBI" id="CHEBI:29105"/>
        <label>2</label>
        <note>catalytic</note>
    </ligand>
</feature>
<dbReference type="GO" id="GO:0006508">
    <property type="term" value="P:proteolysis"/>
    <property type="evidence" value="ECO:0007669"/>
    <property type="project" value="UniProtKB-KW"/>
</dbReference>
<keyword evidence="8" id="KW-0865">Zymogen</keyword>
<feature type="binding site" evidence="11">
    <location>
        <position position="274"/>
    </location>
    <ligand>
        <name>Zn(2+)</name>
        <dbReference type="ChEBI" id="CHEBI:29105"/>
        <label>1</label>
    </ligand>
</feature>
<feature type="binding site" evidence="11">
    <location>
        <position position="279"/>
    </location>
    <ligand>
        <name>Ca(2+)</name>
        <dbReference type="ChEBI" id="CHEBI:29108"/>
        <label>3</label>
    </ligand>
</feature>
<dbReference type="PANTHER" id="PTHR10201">
    <property type="entry name" value="MATRIX METALLOPROTEINASE"/>
    <property type="match status" value="1"/>
</dbReference>
<dbReference type="GO" id="GO:0031012">
    <property type="term" value="C:extracellular matrix"/>
    <property type="evidence" value="ECO:0007669"/>
    <property type="project" value="InterPro"/>
</dbReference>
<feature type="binding site" evidence="11">
    <location>
        <position position="272"/>
    </location>
    <ligand>
        <name>Zn(2+)</name>
        <dbReference type="ChEBI" id="CHEBI:29105"/>
        <label>1</label>
    </ligand>
</feature>
<keyword evidence="9" id="KW-0325">Glycoprotein</keyword>
<feature type="binding site" evidence="11">
    <location>
        <position position="343"/>
    </location>
    <ligand>
        <name>Zn(2+)</name>
        <dbReference type="ChEBI" id="CHEBI:29105"/>
        <label>2</label>
        <note>catalytic</note>
    </ligand>
</feature>
<keyword evidence="2" id="KW-0645">Protease</keyword>
<dbReference type="InterPro" id="IPR024079">
    <property type="entry name" value="MetalloPept_cat_dom_sf"/>
</dbReference>
<dbReference type="AlphaFoldDB" id="A0AAD6EMH5"/>
<evidence type="ECO:0000256" key="5">
    <source>
        <dbReference type="ARBA" id="ARBA00022801"/>
    </source>
</evidence>
<sequence length="416" mass="46585">MIDQKQSRHKKSIKASAFVWLILFPTPFPKLIKIYLFQITGITIFIHNYTSSTSSLHNSLQNHCYHFMPPLLSLLFHLLLIPIILSYHVTLARPAPERTTWRSFSRLVDTERGSQVLGLSELKQYFSQFGYLNIPDPKNLTDSFDDRFESAVNLYQTRLGLPVTGKLDAATLTQIMSPRCGISDFTSAPSKLHKVQHFAFFPGEPRWNQPGAFELTYAISPTAMVNYLSREEVAAVFRRAFARWAQVIPVRFIEAEDYQSANVKIGFYQGDHGDGEPFDGVLGILAHGFSPESGRLHLDAAETWSVDFSKEKSSVAVDLESVATHEIGHVLGLAHSPVRDAVMYPSLSPRSRKFDLSIDDVQGVQMLYGSRPGFSISELMESEKSSAGTSTYLGWWGLGRGLGLMVLGVLVKFVFL</sequence>
<proteinExistence type="inferred from homology"/>
<name>A0AAD6EMH5_9POAL</name>
<feature type="transmembrane region" description="Helical" evidence="13">
    <location>
        <begin position="71"/>
        <end position="89"/>
    </location>
</feature>
<dbReference type="GO" id="GO:0030198">
    <property type="term" value="P:extracellular matrix organization"/>
    <property type="evidence" value="ECO:0007669"/>
    <property type="project" value="TreeGrafter"/>
</dbReference>
<evidence type="ECO:0000256" key="11">
    <source>
        <dbReference type="PIRSR" id="PIRSR621190-2"/>
    </source>
</evidence>
<keyword evidence="11" id="KW-0106">Calcium</keyword>
<dbReference type="Pfam" id="PF01471">
    <property type="entry name" value="PG_binding_1"/>
    <property type="match status" value="1"/>
</dbReference>
<feature type="binding site" evidence="11">
    <location>
        <position position="335"/>
    </location>
    <ligand>
        <name>Zn(2+)</name>
        <dbReference type="ChEBI" id="CHEBI:29105"/>
        <label>2</label>
        <note>catalytic</note>
    </ligand>
</feature>
<protein>
    <recommendedName>
        <fullName evidence="14">Peptidase metallopeptidase domain-containing protein</fullName>
    </recommendedName>
</protein>
<keyword evidence="5" id="KW-0378">Hydrolase</keyword>
<keyword evidence="13" id="KW-0472">Membrane</keyword>
<keyword evidence="4" id="KW-0732">Signal</keyword>
<comment type="cofactor">
    <cofactor evidence="11">
        <name>Ca(2+)</name>
        <dbReference type="ChEBI" id="CHEBI:29108"/>
    </cofactor>
    <text evidence="11">Can bind about 5 Ca(2+) ions per subunit.</text>
</comment>
<feature type="binding site" evidence="11">
    <location>
        <position position="329"/>
    </location>
    <ligand>
        <name>Zn(2+)</name>
        <dbReference type="ChEBI" id="CHEBI:29105"/>
        <label>2</label>
        <note>catalytic</note>
    </ligand>
</feature>
<feature type="short sequence motif" description="Cysteine switch" evidence="12">
    <location>
        <begin position="178"/>
        <end position="195"/>
    </location>
</feature>
<evidence type="ECO:0000256" key="1">
    <source>
        <dbReference type="ARBA" id="ARBA00009614"/>
    </source>
</evidence>
<feature type="binding site" evidence="11">
    <location>
        <position position="297"/>
    </location>
    <ligand>
        <name>Zn(2+)</name>
        <dbReference type="ChEBI" id="CHEBI:29105"/>
        <label>1</label>
    </ligand>
</feature>
<comment type="cofactor">
    <cofactor evidence="11">
        <name>Zn(2+)</name>
        <dbReference type="ChEBI" id="CHEBI:29105"/>
    </cofactor>
    <text evidence="11">Binds 2 Zn(2+) ions per subunit.</text>
</comment>
<dbReference type="PANTHER" id="PTHR10201:SF321">
    <property type="entry name" value="METALLOENDOPROTEINASE 4-MMP"/>
    <property type="match status" value="1"/>
</dbReference>
<evidence type="ECO:0000256" key="9">
    <source>
        <dbReference type="ARBA" id="ARBA00023180"/>
    </source>
</evidence>
<accession>A0AAD6EMH5</accession>
<evidence type="ECO:0000256" key="6">
    <source>
        <dbReference type="ARBA" id="ARBA00022833"/>
    </source>
</evidence>
<feature type="binding site" description="in inhibited form" evidence="11">
    <location>
        <position position="180"/>
    </location>
    <ligand>
        <name>Zn(2+)</name>
        <dbReference type="ChEBI" id="CHEBI:29105"/>
        <label>2</label>
        <note>catalytic</note>
    </ligand>
</feature>
<dbReference type="InterPro" id="IPR002477">
    <property type="entry name" value="Peptidoglycan-bd-like"/>
</dbReference>
<dbReference type="SUPFAM" id="SSF47090">
    <property type="entry name" value="PGBD-like"/>
    <property type="match status" value="1"/>
</dbReference>
<feature type="transmembrane region" description="Helical" evidence="13">
    <location>
        <begin position="12"/>
        <end position="28"/>
    </location>
</feature>
<keyword evidence="3 11" id="KW-0479">Metal-binding</keyword>
<comment type="similarity">
    <text evidence="1">Belongs to the peptidase M10A family. Matrix metalloproteinases (MMPs) subfamily.</text>
</comment>
<evidence type="ECO:0000256" key="3">
    <source>
        <dbReference type="ARBA" id="ARBA00022723"/>
    </source>
</evidence>
<dbReference type="GO" id="GO:0008270">
    <property type="term" value="F:zinc ion binding"/>
    <property type="evidence" value="ECO:0007669"/>
    <property type="project" value="InterPro"/>
</dbReference>
<dbReference type="InterPro" id="IPR021190">
    <property type="entry name" value="Pept_M10A"/>
</dbReference>
<evidence type="ECO:0000313" key="16">
    <source>
        <dbReference type="Proteomes" id="UP001210211"/>
    </source>
</evidence>
<keyword evidence="13" id="KW-1133">Transmembrane helix</keyword>
<feature type="active site" evidence="10">
    <location>
        <position position="326"/>
    </location>
</feature>
<feature type="binding site" evidence="11">
    <location>
        <position position="280"/>
    </location>
    <ligand>
        <name>Ca(2+)</name>
        <dbReference type="ChEBI" id="CHEBI:29108"/>
        <label>3</label>
    </ligand>
</feature>
<evidence type="ECO:0000256" key="12">
    <source>
        <dbReference type="PIRSR" id="PIRSR621190-5"/>
    </source>
</evidence>
<dbReference type="Pfam" id="PF00413">
    <property type="entry name" value="Peptidase_M10"/>
    <property type="match status" value="1"/>
</dbReference>
<organism evidence="15 16">
    <name type="scientific">Rhynchospora tenuis</name>
    <dbReference type="NCBI Taxonomy" id="198213"/>
    <lineage>
        <taxon>Eukaryota</taxon>
        <taxon>Viridiplantae</taxon>
        <taxon>Streptophyta</taxon>
        <taxon>Embryophyta</taxon>
        <taxon>Tracheophyta</taxon>
        <taxon>Spermatophyta</taxon>
        <taxon>Magnoliopsida</taxon>
        <taxon>Liliopsida</taxon>
        <taxon>Poales</taxon>
        <taxon>Cyperaceae</taxon>
        <taxon>Cyperoideae</taxon>
        <taxon>Rhynchosporeae</taxon>
        <taxon>Rhynchospora</taxon>
    </lineage>
</organism>